<accession>A0A5E4F4U9</accession>
<dbReference type="Gramene" id="VVA21661">
    <property type="protein sequence ID" value="VVA21661"/>
    <property type="gene ID" value="Prudul26B017898"/>
</dbReference>
<name>A0A5E4F4U9_PRUDU</name>
<feature type="transmembrane region" description="Helical" evidence="1">
    <location>
        <begin position="171"/>
        <end position="194"/>
    </location>
</feature>
<dbReference type="PANTHER" id="PTHR34064:SF4">
    <property type="entry name" value="PROTEIN, PUTATIVE-RELATED"/>
    <property type="match status" value="1"/>
</dbReference>
<keyword evidence="1" id="KW-1133">Transmembrane helix</keyword>
<reference evidence="3" key="1">
    <citation type="journal article" date="2020" name="Plant J.">
        <title>Transposons played a major role in the diversification between the closely related almond and peach genomes: results from the almond genome sequence.</title>
        <authorList>
            <person name="Alioto T."/>
            <person name="Alexiou K.G."/>
            <person name="Bardil A."/>
            <person name="Barteri F."/>
            <person name="Castanera R."/>
            <person name="Cruz F."/>
            <person name="Dhingra A."/>
            <person name="Duval H."/>
            <person name="Fernandez I Marti A."/>
            <person name="Frias L."/>
            <person name="Galan B."/>
            <person name="Garcia J.L."/>
            <person name="Howad W."/>
            <person name="Gomez-Garrido J."/>
            <person name="Gut M."/>
            <person name="Julca I."/>
            <person name="Morata J."/>
            <person name="Puigdomenech P."/>
            <person name="Ribeca P."/>
            <person name="Rubio Cabetas M.J."/>
            <person name="Vlasova A."/>
            <person name="Wirthensohn M."/>
            <person name="Garcia-Mas J."/>
            <person name="Gabaldon T."/>
            <person name="Casacuberta J.M."/>
            <person name="Arus P."/>
        </authorList>
    </citation>
    <scope>NUCLEOTIDE SEQUENCE [LARGE SCALE GENOMIC DNA]</scope>
    <source>
        <strain evidence="3">cv. Texas</strain>
    </source>
</reference>
<dbReference type="PANTHER" id="PTHR34064">
    <property type="entry name" value="OS04G0672300 PROTEIN"/>
    <property type="match status" value="1"/>
</dbReference>
<evidence type="ECO:0000313" key="3">
    <source>
        <dbReference type="Proteomes" id="UP000327085"/>
    </source>
</evidence>
<dbReference type="OMA" id="NHQITIV"/>
<keyword evidence="1" id="KW-0472">Membrane</keyword>
<dbReference type="FunCoup" id="A0A5E4F4U9">
    <property type="interactions" value="148"/>
</dbReference>
<organism evidence="2 3">
    <name type="scientific">Prunus dulcis</name>
    <name type="common">Almond</name>
    <name type="synonym">Amygdalus dulcis</name>
    <dbReference type="NCBI Taxonomy" id="3755"/>
    <lineage>
        <taxon>Eukaryota</taxon>
        <taxon>Viridiplantae</taxon>
        <taxon>Streptophyta</taxon>
        <taxon>Embryophyta</taxon>
        <taxon>Tracheophyta</taxon>
        <taxon>Spermatophyta</taxon>
        <taxon>Magnoliopsida</taxon>
        <taxon>eudicotyledons</taxon>
        <taxon>Gunneridae</taxon>
        <taxon>Pentapetalae</taxon>
        <taxon>rosids</taxon>
        <taxon>fabids</taxon>
        <taxon>Rosales</taxon>
        <taxon>Rosaceae</taxon>
        <taxon>Amygdaloideae</taxon>
        <taxon>Amygdaleae</taxon>
        <taxon>Prunus</taxon>
    </lineage>
</organism>
<gene>
    <name evidence="2" type="ORF">ALMOND_2B017898</name>
</gene>
<keyword evidence="1" id="KW-0812">Transmembrane</keyword>
<evidence type="ECO:0000313" key="2">
    <source>
        <dbReference type="EMBL" id="VVA21661.1"/>
    </source>
</evidence>
<dbReference type="InParanoid" id="A0A5E4F4U9"/>
<dbReference type="AlphaFoldDB" id="A0A5E4F4U9"/>
<proteinExistence type="predicted"/>
<dbReference type="EMBL" id="CABIKO010000053">
    <property type="protein sequence ID" value="VVA21661.1"/>
    <property type="molecule type" value="Genomic_DNA"/>
</dbReference>
<protein>
    <submittedName>
        <fullName evidence="2">PREDICTED: B456_010G253100</fullName>
    </submittedName>
</protein>
<sequence length="207" mass="22868">MAENPKLDSAATEEVYGLEEKMGTQKISVSDHINGFHYTADKSDSFVIDMESFSHGTDKDITPNSRVSMQRNLSRKWSQRDVEKKINYNAISTDRDVLAGGASSPLAALVGSSTPKSPLAMGTIDHSSNPQVHHQITVTAANIGTTTDGRCVVRRNSFRRSSSWAIDPKRVLFFFATMSSIGTILLIYFTLSIAKYNADENSLDWQQ</sequence>
<evidence type="ECO:0000256" key="1">
    <source>
        <dbReference type="SAM" id="Phobius"/>
    </source>
</evidence>
<dbReference type="Proteomes" id="UP000327085">
    <property type="component" value="Chromosome 4"/>
</dbReference>